<feature type="transmembrane region" description="Helical" evidence="1">
    <location>
        <begin position="125"/>
        <end position="142"/>
    </location>
</feature>
<dbReference type="Gene3D" id="1.25.40.10">
    <property type="entry name" value="Tetratricopeptide repeat domain"/>
    <property type="match status" value="1"/>
</dbReference>
<dbReference type="Proteomes" id="UP000293296">
    <property type="component" value="Chromosome"/>
</dbReference>
<reference evidence="2 3" key="1">
    <citation type="submission" date="2018-02" db="EMBL/GenBank/DDBJ databases">
        <title>Genome sequence of Desulfovibrio carbinolicus DSM 3852.</title>
        <authorList>
            <person name="Wilbanks E."/>
            <person name="Skennerton C.T."/>
            <person name="Orphan V.J."/>
        </authorList>
    </citation>
    <scope>NUCLEOTIDE SEQUENCE [LARGE SCALE GENOMIC DNA]</scope>
    <source>
        <strain evidence="2 3">DSM 3852</strain>
    </source>
</reference>
<keyword evidence="3" id="KW-1185">Reference proteome</keyword>
<feature type="transmembrane region" description="Helical" evidence="1">
    <location>
        <begin position="149"/>
        <end position="165"/>
    </location>
</feature>
<keyword evidence="1" id="KW-0472">Membrane</keyword>
<keyword evidence="1" id="KW-1133">Transmembrane helix</keyword>
<feature type="transmembrane region" description="Helical" evidence="1">
    <location>
        <begin position="20"/>
        <end position="45"/>
    </location>
</feature>
<feature type="transmembrane region" description="Helical" evidence="1">
    <location>
        <begin position="256"/>
        <end position="276"/>
    </location>
</feature>
<evidence type="ECO:0000313" key="3">
    <source>
        <dbReference type="Proteomes" id="UP000293296"/>
    </source>
</evidence>
<accession>A0A4P6HNN2</accession>
<dbReference type="EMBL" id="CP026538">
    <property type="protein sequence ID" value="QAZ68841.1"/>
    <property type="molecule type" value="Genomic_DNA"/>
</dbReference>
<organism evidence="2 3">
    <name type="scientific">Solidesulfovibrio carbinolicus</name>
    <dbReference type="NCBI Taxonomy" id="296842"/>
    <lineage>
        <taxon>Bacteria</taxon>
        <taxon>Pseudomonadati</taxon>
        <taxon>Thermodesulfobacteriota</taxon>
        <taxon>Desulfovibrionia</taxon>
        <taxon>Desulfovibrionales</taxon>
        <taxon>Desulfovibrionaceae</taxon>
        <taxon>Solidesulfovibrio</taxon>
    </lineage>
</organism>
<name>A0A4P6HNN2_9BACT</name>
<protein>
    <submittedName>
        <fullName evidence="2">Pilus assembly protein TadD</fullName>
    </submittedName>
</protein>
<feature type="transmembrane region" description="Helical" evidence="1">
    <location>
        <begin position="171"/>
        <end position="189"/>
    </location>
</feature>
<keyword evidence="1" id="KW-0812">Transmembrane</keyword>
<feature type="transmembrane region" description="Helical" evidence="1">
    <location>
        <begin position="201"/>
        <end position="225"/>
    </location>
</feature>
<sequence length="689" mass="78011">MGGLAVLWYRWPIVALDFDLWYHLLGGAYIAEHLALPTGPFFSYLPTENTWLDYYWLYQVIVHHLYSLGGYTALTIFRALVFLASVFCVFAYLRRAGQAGEEGGKLMALAIVCAYALALQPRDILLRPHAITYLFILFVHYIVNYRQRWAWALPVLTVIWVNIHGVEYPVVLLVLGSYLALHFLNTLFLKARPNPLRPVRWPLILSLYAVLATPAGLDLLAKAFAAPPFHEFTVMELAAQPWARFFSLHFFPDGRLVEGATVALVLGAMLGALWLAVQKRLRLDRIMLLAGGLVLLPMMVRFTLEFMVLALPIFGDVVALRAERQRDRGDVRVLWAMSLLCVGLTLWATFSFLGNRPSYPVDRSRLPEGACNFLMTHGHGGRIYNVPNPGGYLQWRLYPKYLIGMDMQTMLFATKDLYAASVAFNDKTVLAKVVQEYRPTYLLPNVTDKEFKKNLGEQTRFVPIYFDDVLAVYVDADKEPELARRFGLEVLDHAGWQLLDFEDLEPAKREKAAMECQRLLESAPEGLTANTIAAKLFLAAGQPAQAALHADIVIRAYPDRFMGYALRGLAAFKEERYQEALAWQKRALARAMPSEREAVQRNVYACHVRLQQFKAAYETLLDIANPMRPATSARDLYDLALAAVASGQQYKGKVLLELARLKTPETDAELLRQIEQMAAMLPPMQQGRW</sequence>
<evidence type="ECO:0000256" key="1">
    <source>
        <dbReference type="SAM" id="Phobius"/>
    </source>
</evidence>
<feature type="transmembrane region" description="Helical" evidence="1">
    <location>
        <begin position="65"/>
        <end position="91"/>
    </location>
</feature>
<gene>
    <name evidence="2" type="ORF">C3Y92_17020</name>
</gene>
<evidence type="ECO:0000313" key="2">
    <source>
        <dbReference type="EMBL" id="QAZ68841.1"/>
    </source>
</evidence>
<feature type="transmembrane region" description="Helical" evidence="1">
    <location>
        <begin position="103"/>
        <end position="119"/>
    </location>
</feature>
<feature type="transmembrane region" description="Helical" evidence="1">
    <location>
        <begin position="334"/>
        <end position="355"/>
    </location>
</feature>
<dbReference type="KEGG" id="dcb:C3Y92_17020"/>
<dbReference type="InterPro" id="IPR011990">
    <property type="entry name" value="TPR-like_helical_dom_sf"/>
</dbReference>
<dbReference type="AlphaFoldDB" id="A0A4P6HNN2"/>
<dbReference type="SUPFAM" id="SSF48452">
    <property type="entry name" value="TPR-like"/>
    <property type="match status" value="1"/>
</dbReference>
<proteinExistence type="predicted"/>